<sequence>MASGSSTPGNFTGSPATPVSSAPRTNSSAVPRPSPDRPTDTSNPQQQPPTVQSLYGGMKPEIVMAIVLGACFGGVLLVLGCLFVYTRCVRPRLIERAKLRKAAAAKDSDGSTSV</sequence>
<name>A0ABY7C6L0_9BASI</name>
<dbReference type="EMBL" id="CP110421">
    <property type="protein sequence ID" value="WAQ80770.1"/>
    <property type="molecule type" value="Genomic_DNA"/>
</dbReference>
<evidence type="ECO:0000313" key="3">
    <source>
        <dbReference type="EMBL" id="WAQ80770.1"/>
    </source>
</evidence>
<accession>A0ABY7C6L0</accession>
<feature type="region of interest" description="Disordered" evidence="1">
    <location>
        <begin position="1"/>
        <end position="54"/>
    </location>
</feature>
<feature type="compositionally biased region" description="Polar residues" evidence="1">
    <location>
        <begin position="40"/>
        <end position="53"/>
    </location>
</feature>
<organism evidence="3 4">
    <name type="scientific">Puccinia triticina</name>
    <dbReference type="NCBI Taxonomy" id="208348"/>
    <lineage>
        <taxon>Eukaryota</taxon>
        <taxon>Fungi</taxon>
        <taxon>Dikarya</taxon>
        <taxon>Basidiomycota</taxon>
        <taxon>Pucciniomycotina</taxon>
        <taxon>Pucciniomycetes</taxon>
        <taxon>Pucciniales</taxon>
        <taxon>Pucciniaceae</taxon>
        <taxon>Puccinia</taxon>
    </lineage>
</organism>
<dbReference type="GeneID" id="77805995"/>
<evidence type="ECO:0000256" key="2">
    <source>
        <dbReference type="SAM" id="Phobius"/>
    </source>
</evidence>
<proteinExistence type="predicted"/>
<gene>
    <name evidence="3" type="ORF">PtA15_1A108</name>
</gene>
<feature type="compositionally biased region" description="Polar residues" evidence="1">
    <location>
        <begin position="1"/>
        <end position="29"/>
    </location>
</feature>
<dbReference type="RefSeq" id="XP_053016325.1">
    <property type="nucleotide sequence ID" value="XM_053165100.1"/>
</dbReference>
<keyword evidence="2" id="KW-0472">Membrane</keyword>
<evidence type="ECO:0000313" key="4">
    <source>
        <dbReference type="Proteomes" id="UP001164743"/>
    </source>
</evidence>
<dbReference type="Proteomes" id="UP001164743">
    <property type="component" value="Chromosome 1A"/>
</dbReference>
<reference evidence="3" key="1">
    <citation type="submission" date="2022-10" db="EMBL/GenBank/DDBJ databases">
        <title>Puccinia triticina Genome sequencing and assembly.</title>
        <authorList>
            <person name="Li C."/>
        </authorList>
    </citation>
    <scope>NUCLEOTIDE SEQUENCE</scope>
    <source>
        <strain evidence="3">Pt15</strain>
    </source>
</reference>
<keyword evidence="4" id="KW-1185">Reference proteome</keyword>
<protein>
    <submittedName>
        <fullName evidence="3">Uncharacterized protein</fullName>
    </submittedName>
</protein>
<keyword evidence="2" id="KW-0812">Transmembrane</keyword>
<feature type="transmembrane region" description="Helical" evidence="2">
    <location>
        <begin position="62"/>
        <end position="86"/>
    </location>
</feature>
<keyword evidence="2" id="KW-1133">Transmembrane helix</keyword>
<evidence type="ECO:0000256" key="1">
    <source>
        <dbReference type="SAM" id="MobiDB-lite"/>
    </source>
</evidence>